<dbReference type="KEGG" id="pna:Pnap_4780"/>
<gene>
    <name evidence="3" type="ordered locus">Pnap_4780</name>
</gene>
<dbReference type="Proteomes" id="UP000000644">
    <property type="component" value="Plasmid pPNAP05"/>
</dbReference>
<dbReference type="EMBL" id="CP000534">
    <property type="protein sequence ID" value="ABM40189.1"/>
    <property type="molecule type" value="Genomic_DNA"/>
</dbReference>
<dbReference type="PANTHER" id="PTHR39176">
    <property type="entry name" value="PERIPLASMIC PROTEIN-RELATED"/>
    <property type="match status" value="1"/>
</dbReference>
<feature type="domain" description="Lysozyme inhibitor LprI-like N-terminal" evidence="2">
    <location>
        <begin position="37"/>
        <end position="128"/>
    </location>
</feature>
<feature type="signal peptide" evidence="1">
    <location>
        <begin position="1"/>
        <end position="25"/>
    </location>
</feature>
<keyword evidence="3" id="KW-0614">Plasmid</keyword>
<keyword evidence="4" id="KW-1185">Reference proteome</keyword>
<reference evidence="4" key="1">
    <citation type="journal article" date="2009" name="Environ. Microbiol.">
        <title>The genome of Polaromonas naphthalenivorans strain CJ2, isolated from coal tar-contaminated sediment, reveals physiological and metabolic versatility and evolution through extensive horizontal gene transfer.</title>
        <authorList>
            <person name="Yagi J.M."/>
            <person name="Sims D."/>
            <person name="Brettin T."/>
            <person name="Bruce D."/>
            <person name="Madsen E.L."/>
        </authorList>
    </citation>
    <scope>NUCLEOTIDE SEQUENCE [LARGE SCALE GENOMIC DNA]</scope>
    <source>
        <strain evidence="4">CJ2</strain>
        <plasmid evidence="4">Plasmid pPNAP05</plasmid>
    </source>
</reference>
<dbReference type="Gene3D" id="1.20.1270.180">
    <property type="match status" value="1"/>
</dbReference>
<dbReference type="HOGENOM" id="CLU_128596_8_2_4"/>
<evidence type="ECO:0000259" key="2">
    <source>
        <dbReference type="Pfam" id="PF07007"/>
    </source>
</evidence>
<feature type="chain" id="PRO_5002639355" description="Lysozyme inhibitor LprI-like N-terminal domain-containing protein" evidence="1">
    <location>
        <begin position="26"/>
        <end position="133"/>
    </location>
</feature>
<dbReference type="RefSeq" id="WP_011798557.1">
    <property type="nucleotide sequence ID" value="NC_008761.1"/>
</dbReference>
<evidence type="ECO:0000313" key="4">
    <source>
        <dbReference type="Proteomes" id="UP000000644"/>
    </source>
</evidence>
<dbReference type="InterPro" id="IPR009739">
    <property type="entry name" value="LprI-like_N"/>
</dbReference>
<evidence type="ECO:0000313" key="3">
    <source>
        <dbReference type="EMBL" id="ABM40189.1"/>
    </source>
</evidence>
<organism evidence="3 4">
    <name type="scientific">Polaromonas naphthalenivorans (strain CJ2)</name>
    <dbReference type="NCBI Taxonomy" id="365044"/>
    <lineage>
        <taxon>Bacteria</taxon>
        <taxon>Pseudomonadati</taxon>
        <taxon>Pseudomonadota</taxon>
        <taxon>Betaproteobacteria</taxon>
        <taxon>Burkholderiales</taxon>
        <taxon>Comamonadaceae</taxon>
        <taxon>Polaromonas</taxon>
    </lineage>
</organism>
<sequence length="133" mass="14564">MCRMKTLKRFSAALAIAAASHAASAHETGLSKQHAACMDKSGGVTMGMIECITAENHRQDALLNKAYKALMAELPPPRKTQLQEAQRAWIKYRDANCAFYDDPDGGTLARVNANSCMMAATADRARELESFRQ</sequence>
<evidence type="ECO:0000256" key="1">
    <source>
        <dbReference type="SAM" id="SignalP"/>
    </source>
</evidence>
<proteinExistence type="predicted"/>
<name>A1VX11_POLNA</name>
<dbReference type="AlphaFoldDB" id="A1VX11"/>
<keyword evidence="1" id="KW-0732">Signal</keyword>
<dbReference type="Pfam" id="PF07007">
    <property type="entry name" value="LprI"/>
    <property type="match status" value="1"/>
</dbReference>
<dbReference type="PANTHER" id="PTHR39176:SF1">
    <property type="entry name" value="PERIPLASMIC PROTEIN"/>
    <property type="match status" value="1"/>
</dbReference>
<geneLocation type="plasmid" evidence="3 4">
    <name>pPNAP05</name>
</geneLocation>
<protein>
    <recommendedName>
        <fullName evidence="2">Lysozyme inhibitor LprI-like N-terminal domain-containing protein</fullName>
    </recommendedName>
</protein>
<accession>A1VX11</accession>